<organism evidence="2 3">
    <name type="scientific">Pleurodeles waltl</name>
    <name type="common">Iberian ribbed newt</name>
    <dbReference type="NCBI Taxonomy" id="8319"/>
    <lineage>
        <taxon>Eukaryota</taxon>
        <taxon>Metazoa</taxon>
        <taxon>Chordata</taxon>
        <taxon>Craniata</taxon>
        <taxon>Vertebrata</taxon>
        <taxon>Euteleostomi</taxon>
        <taxon>Amphibia</taxon>
        <taxon>Batrachia</taxon>
        <taxon>Caudata</taxon>
        <taxon>Salamandroidea</taxon>
        <taxon>Salamandridae</taxon>
        <taxon>Pleurodelinae</taxon>
        <taxon>Pleurodeles</taxon>
    </lineage>
</organism>
<feature type="compositionally biased region" description="Basic and acidic residues" evidence="1">
    <location>
        <begin position="70"/>
        <end position="88"/>
    </location>
</feature>
<dbReference type="Proteomes" id="UP001066276">
    <property type="component" value="Chromosome 9"/>
</dbReference>
<feature type="region of interest" description="Disordered" evidence="1">
    <location>
        <begin position="23"/>
        <end position="90"/>
    </location>
</feature>
<sequence>MVVARRGTSTVARNISMFKKFYPSPALNRDEEGDSLSDDDQDSVCGSDDSPLASFSASGSVPDFSANVLDDGKPSGDQRTDANADRPTRTRARSMLRIVALIYMGDRETTLPASQMA</sequence>
<keyword evidence="3" id="KW-1185">Reference proteome</keyword>
<dbReference type="EMBL" id="JANPWB010000013">
    <property type="protein sequence ID" value="KAJ1105868.1"/>
    <property type="molecule type" value="Genomic_DNA"/>
</dbReference>
<evidence type="ECO:0000313" key="3">
    <source>
        <dbReference type="Proteomes" id="UP001066276"/>
    </source>
</evidence>
<reference evidence="2" key="1">
    <citation type="journal article" date="2022" name="bioRxiv">
        <title>Sequencing and chromosome-scale assembly of the giantPleurodeles waltlgenome.</title>
        <authorList>
            <person name="Brown T."/>
            <person name="Elewa A."/>
            <person name="Iarovenko S."/>
            <person name="Subramanian E."/>
            <person name="Araus A.J."/>
            <person name="Petzold A."/>
            <person name="Susuki M."/>
            <person name="Suzuki K.-i.T."/>
            <person name="Hayashi T."/>
            <person name="Toyoda A."/>
            <person name="Oliveira C."/>
            <person name="Osipova E."/>
            <person name="Leigh N.D."/>
            <person name="Simon A."/>
            <person name="Yun M.H."/>
        </authorList>
    </citation>
    <scope>NUCLEOTIDE SEQUENCE</scope>
    <source>
        <strain evidence="2">20211129_DDA</strain>
        <tissue evidence="2">Liver</tissue>
    </source>
</reference>
<feature type="compositionally biased region" description="Acidic residues" evidence="1">
    <location>
        <begin position="31"/>
        <end position="42"/>
    </location>
</feature>
<dbReference type="AlphaFoldDB" id="A0AAV7MY15"/>
<accession>A0AAV7MY15</accession>
<evidence type="ECO:0000256" key="1">
    <source>
        <dbReference type="SAM" id="MobiDB-lite"/>
    </source>
</evidence>
<proteinExistence type="predicted"/>
<evidence type="ECO:0000313" key="2">
    <source>
        <dbReference type="EMBL" id="KAJ1105868.1"/>
    </source>
</evidence>
<gene>
    <name evidence="2" type="ORF">NDU88_003272</name>
</gene>
<comment type="caution">
    <text evidence="2">The sequence shown here is derived from an EMBL/GenBank/DDBJ whole genome shotgun (WGS) entry which is preliminary data.</text>
</comment>
<name>A0AAV7MY15_PLEWA</name>
<protein>
    <submittedName>
        <fullName evidence="2">Uncharacterized protein</fullName>
    </submittedName>
</protein>